<dbReference type="Proteomes" id="UP000051908">
    <property type="component" value="Unassembled WGS sequence"/>
</dbReference>
<dbReference type="InterPro" id="IPR057727">
    <property type="entry name" value="WCX_dom"/>
</dbReference>
<dbReference type="PATRIC" id="fig|1122151.5.peg.1983"/>
<comment type="caution">
    <text evidence="2">The sequence shown here is derived from an EMBL/GenBank/DDBJ whole genome shotgun (WGS) entry which is preliminary data.</text>
</comment>
<dbReference type="EMBL" id="AZES01000040">
    <property type="protein sequence ID" value="KRL31528.1"/>
    <property type="molecule type" value="Genomic_DNA"/>
</dbReference>
<reference evidence="2 3" key="1">
    <citation type="journal article" date="2015" name="Genome Announc.">
        <title>Expanding the biotechnology potential of lactobacilli through comparative genomics of 213 strains and associated genera.</title>
        <authorList>
            <person name="Sun Z."/>
            <person name="Harris H.M."/>
            <person name="McCann A."/>
            <person name="Guo C."/>
            <person name="Argimon S."/>
            <person name="Zhang W."/>
            <person name="Yang X."/>
            <person name="Jeffery I.B."/>
            <person name="Cooney J.C."/>
            <person name="Kagawa T.F."/>
            <person name="Liu W."/>
            <person name="Song Y."/>
            <person name="Salvetti E."/>
            <person name="Wrobel A."/>
            <person name="Rasinkangas P."/>
            <person name="Parkhill J."/>
            <person name="Rea M.C."/>
            <person name="O'Sullivan O."/>
            <person name="Ritari J."/>
            <person name="Douillard F.P."/>
            <person name="Paul Ross R."/>
            <person name="Yang R."/>
            <person name="Briner A.E."/>
            <person name="Felis G.E."/>
            <person name="de Vos W.M."/>
            <person name="Barrangou R."/>
            <person name="Klaenhammer T.R."/>
            <person name="Caufield P.W."/>
            <person name="Cui Y."/>
            <person name="Zhang H."/>
            <person name="O'Toole P.W."/>
        </authorList>
    </citation>
    <scope>NUCLEOTIDE SEQUENCE [LARGE SCALE GENOMIC DNA]</scope>
    <source>
        <strain evidence="2 3">DSM 13238</strain>
    </source>
</reference>
<keyword evidence="3" id="KW-1185">Reference proteome</keyword>
<dbReference type="AlphaFoldDB" id="A0A0R1PSW8"/>
<name>A0A0R1PSW8_9LACO</name>
<proteinExistence type="predicted"/>
<dbReference type="Pfam" id="PF25583">
    <property type="entry name" value="WCX"/>
    <property type="match status" value="1"/>
</dbReference>
<sequence>MAGDSEKKLPKSLIRIIDILMRLLQGERINSDDAAQTYKVNQRTIYRDLQIIKENPVFNAHYRIQFDWLEKNRFVINDEKISTKEVLAIIQIIIGTRSLSKNEIDSIIKDLRRVVVSEDQYKIDKFLKINYLPVKTNGKLLDYIEMFTKFIEFQSEIEFTYQGSLPNSDTKRLRRGIPISLYFSDLYFYVLIFSEEKGSRVYRLDRILSYELTNKSVNVPREKWEDGTSIRNFTYLLNGGRKSYFKIKYRGYPWTALDRLPNSRIVSHESDGSVIIEGYLYVQGLKHWILGQGDYVKVLEPQSLIKEVKTELLKTLNQYK</sequence>
<feature type="domain" description="WCX" evidence="1">
    <location>
        <begin position="261"/>
        <end position="314"/>
    </location>
</feature>
<accession>A0A0R1PSW8</accession>
<gene>
    <name evidence="2" type="ORF">FD33_GL001916</name>
</gene>
<dbReference type="PROSITE" id="PS52050">
    <property type="entry name" value="WYL"/>
    <property type="match status" value="1"/>
</dbReference>
<dbReference type="PANTHER" id="PTHR34580">
    <property type="match status" value="1"/>
</dbReference>
<evidence type="ECO:0000259" key="1">
    <source>
        <dbReference type="Pfam" id="PF25583"/>
    </source>
</evidence>
<evidence type="ECO:0000313" key="2">
    <source>
        <dbReference type="EMBL" id="KRL31528.1"/>
    </source>
</evidence>
<dbReference type="OrthoDB" id="2306002at2"/>
<dbReference type="InterPro" id="IPR051534">
    <property type="entry name" value="CBASS_pafABC_assoc_protein"/>
</dbReference>
<dbReference type="GeneID" id="96667598"/>
<evidence type="ECO:0000313" key="3">
    <source>
        <dbReference type="Proteomes" id="UP000051908"/>
    </source>
</evidence>
<dbReference type="PANTHER" id="PTHR34580:SF1">
    <property type="entry name" value="PROTEIN PAFC"/>
    <property type="match status" value="1"/>
</dbReference>
<organism evidence="2 3">
    <name type="scientific">Companilactobacillus paralimentarius DSM 13238 = JCM 10415</name>
    <dbReference type="NCBI Taxonomy" id="1122151"/>
    <lineage>
        <taxon>Bacteria</taxon>
        <taxon>Bacillati</taxon>
        <taxon>Bacillota</taxon>
        <taxon>Bacilli</taxon>
        <taxon>Lactobacillales</taxon>
        <taxon>Lactobacillaceae</taxon>
        <taxon>Companilactobacillus</taxon>
    </lineage>
</organism>
<protein>
    <recommendedName>
        <fullName evidence="1">WCX domain-containing protein</fullName>
    </recommendedName>
</protein>
<dbReference type="RefSeq" id="WP_025086292.1">
    <property type="nucleotide sequence ID" value="NZ_AZES01000040.1"/>
</dbReference>